<comment type="similarity">
    <text evidence="2">Belongs to the outer membrane factor (OMF) (TC 1.B.17) family.</text>
</comment>
<evidence type="ECO:0000256" key="3">
    <source>
        <dbReference type="ARBA" id="ARBA00022448"/>
    </source>
</evidence>
<keyword evidence="7" id="KW-0998">Cell outer membrane</keyword>
<accession>A0AAJ5WX34</accession>
<name>A0AAJ5WX34_9BACT</name>
<evidence type="ECO:0000256" key="6">
    <source>
        <dbReference type="ARBA" id="ARBA00023136"/>
    </source>
</evidence>
<evidence type="ECO:0000313" key="8">
    <source>
        <dbReference type="EMBL" id="WEK38142.1"/>
    </source>
</evidence>
<keyword evidence="6" id="KW-0472">Membrane</keyword>
<dbReference type="EMBL" id="CP119311">
    <property type="protein sequence ID" value="WEK38142.1"/>
    <property type="molecule type" value="Genomic_DNA"/>
</dbReference>
<dbReference type="InterPro" id="IPR051906">
    <property type="entry name" value="TolC-like"/>
</dbReference>
<dbReference type="SUPFAM" id="SSF56954">
    <property type="entry name" value="Outer membrane efflux proteins (OEP)"/>
    <property type="match status" value="1"/>
</dbReference>
<evidence type="ECO:0000256" key="1">
    <source>
        <dbReference type="ARBA" id="ARBA00004442"/>
    </source>
</evidence>
<keyword evidence="4" id="KW-1134">Transmembrane beta strand</keyword>
<sequence>MKRISCMAVTLCTFLAGNAQDRLSLEQSKLLALQNNPKVKNSELELAAAREIKKDAYASYFPKIGASAVGMQAVDPLLQMNMKGGNLPVYDGNPANLPGATQFAYMPDISIGLFDQVALGYLNVLQPVYAGGKIRTGNQLAELNIAVRERQRKLSENEVLLKTEQEYWQVIAVQEKQQTLNTYIRFLDTLYAQVNNAFKNGLIIKNDLLKVRIKQQELQVNRIKLENARKLVTMQLCETIGLPYQPAIVLDERLDNFSSPAVHFMSSQAALPDRMEYKLLEKAVAASQLETKMKKGDYLPSLGVGVTGYYLNQFNTGQKGIFNGMVYASLSIPVSDWWTGKHKINELQYREKIALNTFEGTKGLLNLQMEKAWTDLSEADDKIHLIRETLVQAAENLKVNQDSYNNGLIQLADLLEARALKAGIEDQLIEAKAQYKIAVTNYLQVTGR</sequence>
<gene>
    <name evidence="8" type="ORF">P0Y53_11605</name>
</gene>
<comment type="subcellular location">
    <subcellularLocation>
        <location evidence="1">Cell outer membrane</location>
    </subcellularLocation>
</comment>
<evidence type="ECO:0000256" key="5">
    <source>
        <dbReference type="ARBA" id="ARBA00022692"/>
    </source>
</evidence>
<dbReference type="GO" id="GO:1990281">
    <property type="term" value="C:efflux pump complex"/>
    <property type="evidence" value="ECO:0007669"/>
    <property type="project" value="TreeGrafter"/>
</dbReference>
<organism evidence="8 9">
    <name type="scientific">Candidatus Pseudobacter hemicellulosilyticus</name>
    <dbReference type="NCBI Taxonomy" id="3121375"/>
    <lineage>
        <taxon>Bacteria</taxon>
        <taxon>Pseudomonadati</taxon>
        <taxon>Bacteroidota</taxon>
        <taxon>Chitinophagia</taxon>
        <taxon>Chitinophagales</taxon>
        <taxon>Chitinophagaceae</taxon>
        <taxon>Pseudobacter</taxon>
    </lineage>
</organism>
<dbReference type="InterPro" id="IPR003423">
    <property type="entry name" value="OMP_efflux"/>
</dbReference>
<evidence type="ECO:0000256" key="7">
    <source>
        <dbReference type="ARBA" id="ARBA00023237"/>
    </source>
</evidence>
<protein>
    <submittedName>
        <fullName evidence="8">TolC family protein</fullName>
    </submittedName>
</protein>
<dbReference type="GO" id="GO:0015562">
    <property type="term" value="F:efflux transmembrane transporter activity"/>
    <property type="evidence" value="ECO:0007669"/>
    <property type="project" value="InterPro"/>
</dbReference>
<evidence type="ECO:0000313" key="9">
    <source>
        <dbReference type="Proteomes" id="UP001220610"/>
    </source>
</evidence>
<reference evidence="8" key="1">
    <citation type="submission" date="2023-03" db="EMBL/GenBank/DDBJ databases">
        <title>Andean soil-derived lignocellulolytic bacterial consortium as a source of novel taxa and putative plastic-active enzymes.</title>
        <authorList>
            <person name="Diaz-Garcia L."/>
            <person name="Chuvochina M."/>
            <person name="Feuerriegel G."/>
            <person name="Bunk B."/>
            <person name="Sproer C."/>
            <person name="Streit W.R."/>
            <person name="Rodriguez L.M."/>
            <person name="Overmann J."/>
            <person name="Jimenez D.J."/>
        </authorList>
    </citation>
    <scope>NUCLEOTIDE SEQUENCE</scope>
    <source>
        <strain evidence="8">MAG 7</strain>
    </source>
</reference>
<dbReference type="Gene3D" id="1.20.1600.10">
    <property type="entry name" value="Outer membrane efflux proteins (OEP)"/>
    <property type="match status" value="1"/>
</dbReference>
<dbReference type="GO" id="GO:0015288">
    <property type="term" value="F:porin activity"/>
    <property type="evidence" value="ECO:0007669"/>
    <property type="project" value="TreeGrafter"/>
</dbReference>
<dbReference type="PANTHER" id="PTHR30026">
    <property type="entry name" value="OUTER MEMBRANE PROTEIN TOLC"/>
    <property type="match status" value="1"/>
</dbReference>
<proteinExistence type="inferred from homology"/>
<keyword evidence="5" id="KW-0812">Transmembrane</keyword>
<dbReference type="Pfam" id="PF02321">
    <property type="entry name" value="OEP"/>
    <property type="match status" value="2"/>
</dbReference>
<evidence type="ECO:0000256" key="2">
    <source>
        <dbReference type="ARBA" id="ARBA00007613"/>
    </source>
</evidence>
<evidence type="ECO:0000256" key="4">
    <source>
        <dbReference type="ARBA" id="ARBA00022452"/>
    </source>
</evidence>
<keyword evidence="3" id="KW-0813">Transport</keyword>
<dbReference type="GO" id="GO:0009279">
    <property type="term" value="C:cell outer membrane"/>
    <property type="evidence" value="ECO:0007669"/>
    <property type="project" value="UniProtKB-SubCell"/>
</dbReference>
<dbReference type="AlphaFoldDB" id="A0AAJ5WX34"/>
<dbReference type="PANTHER" id="PTHR30026:SF20">
    <property type="entry name" value="OUTER MEMBRANE PROTEIN TOLC"/>
    <property type="match status" value="1"/>
</dbReference>
<dbReference type="Proteomes" id="UP001220610">
    <property type="component" value="Chromosome"/>
</dbReference>